<keyword evidence="1" id="KW-1133">Transmembrane helix</keyword>
<feature type="transmembrane region" description="Helical" evidence="1">
    <location>
        <begin position="31"/>
        <end position="59"/>
    </location>
</feature>
<dbReference type="EMBL" id="QYUM01000002">
    <property type="protein sequence ID" value="RJF94110.1"/>
    <property type="molecule type" value="Genomic_DNA"/>
</dbReference>
<sequence>MSVPYALDKTNAKIMGVCAGFARSSGIDVMIVRIALVLATVFALGPIAILAYLLVGWIANEG</sequence>
<dbReference type="RefSeq" id="WP_119760806.1">
    <property type="nucleotide sequence ID" value="NZ_QYUM01000002.1"/>
</dbReference>
<dbReference type="InterPro" id="IPR007168">
    <property type="entry name" value="Phageshock_PspC_N"/>
</dbReference>
<gene>
    <name evidence="3" type="ORF">D3876_07600</name>
</gene>
<keyword evidence="1" id="KW-0812">Transmembrane</keyword>
<evidence type="ECO:0000313" key="4">
    <source>
        <dbReference type="Proteomes" id="UP000286100"/>
    </source>
</evidence>
<evidence type="ECO:0000313" key="3">
    <source>
        <dbReference type="EMBL" id="RJF94110.1"/>
    </source>
</evidence>
<evidence type="ECO:0000256" key="1">
    <source>
        <dbReference type="SAM" id="Phobius"/>
    </source>
</evidence>
<comment type="caution">
    <text evidence="3">The sequence shown here is derived from an EMBL/GenBank/DDBJ whole genome shotgun (WGS) entry which is preliminary data.</text>
</comment>
<protein>
    <submittedName>
        <fullName evidence="3">PspC domain-containing protein</fullName>
    </submittedName>
</protein>
<organism evidence="3 4">
    <name type="scientific">Sphingomonas cavernae</name>
    <dbReference type="NCBI Taxonomy" id="2320861"/>
    <lineage>
        <taxon>Bacteria</taxon>
        <taxon>Pseudomonadati</taxon>
        <taxon>Pseudomonadota</taxon>
        <taxon>Alphaproteobacteria</taxon>
        <taxon>Sphingomonadales</taxon>
        <taxon>Sphingomonadaceae</taxon>
        <taxon>Sphingomonas</taxon>
    </lineage>
</organism>
<evidence type="ECO:0000259" key="2">
    <source>
        <dbReference type="Pfam" id="PF04024"/>
    </source>
</evidence>
<dbReference type="AlphaFoldDB" id="A0A418WS75"/>
<feature type="domain" description="Phage shock protein PspC N-terminal" evidence="2">
    <location>
        <begin position="8"/>
        <end position="59"/>
    </location>
</feature>
<proteinExistence type="predicted"/>
<keyword evidence="1" id="KW-0472">Membrane</keyword>
<dbReference type="Pfam" id="PF04024">
    <property type="entry name" value="PspC"/>
    <property type="match status" value="1"/>
</dbReference>
<dbReference type="Proteomes" id="UP000286100">
    <property type="component" value="Unassembled WGS sequence"/>
</dbReference>
<accession>A0A418WS75</accession>
<keyword evidence="4" id="KW-1185">Reference proteome</keyword>
<name>A0A418WS75_9SPHN</name>
<dbReference type="OrthoDB" id="7359894at2"/>
<reference evidence="3 4" key="1">
    <citation type="submission" date="2018-09" db="EMBL/GenBank/DDBJ databases">
        <authorList>
            <person name="Zhu H."/>
        </authorList>
    </citation>
    <scope>NUCLEOTIDE SEQUENCE [LARGE SCALE GENOMIC DNA]</scope>
    <source>
        <strain evidence="3 4">K2R01-6</strain>
    </source>
</reference>